<reference evidence="1 2" key="1">
    <citation type="journal article" date="2014" name="PLoS Genet.">
        <title>Analysis of the Phlebiopsis gigantea genome, transcriptome and secretome provides insight into its pioneer colonization strategies of wood.</title>
        <authorList>
            <person name="Hori C."/>
            <person name="Ishida T."/>
            <person name="Igarashi K."/>
            <person name="Samejima M."/>
            <person name="Suzuki H."/>
            <person name="Master E."/>
            <person name="Ferreira P."/>
            <person name="Ruiz-Duenas F.J."/>
            <person name="Held B."/>
            <person name="Canessa P."/>
            <person name="Larrondo L.F."/>
            <person name="Schmoll M."/>
            <person name="Druzhinina I.S."/>
            <person name="Kubicek C.P."/>
            <person name="Gaskell J.A."/>
            <person name="Kersten P."/>
            <person name="St John F."/>
            <person name="Glasner J."/>
            <person name="Sabat G."/>
            <person name="Splinter BonDurant S."/>
            <person name="Syed K."/>
            <person name="Yadav J."/>
            <person name="Mgbeahuruike A.C."/>
            <person name="Kovalchuk A."/>
            <person name="Asiegbu F.O."/>
            <person name="Lackner G."/>
            <person name="Hoffmeister D."/>
            <person name="Rencoret J."/>
            <person name="Gutierrez A."/>
            <person name="Sun H."/>
            <person name="Lindquist E."/>
            <person name="Barry K."/>
            <person name="Riley R."/>
            <person name="Grigoriev I.V."/>
            <person name="Henrissat B."/>
            <person name="Kues U."/>
            <person name="Berka R.M."/>
            <person name="Martinez A.T."/>
            <person name="Covert S.F."/>
            <person name="Blanchette R.A."/>
            <person name="Cullen D."/>
        </authorList>
    </citation>
    <scope>NUCLEOTIDE SEQUENCE [LARGE SCALE GENOMIC DNA]</scope>
    <source>
        <strain evidence="1 2">11061_1 CR5-6</strain>
    </source>
</reference>
<evidence type="ECO:0000313" key="1">
    <source>
        <dbReference type="EMBL" id="KIP07603.1"/>
    </source>
</evidence>
<dbReference type="OrthoDB" id="2778986at2759"/>
<dbReference type="EMBL" id="KN840494">
    <property type="protein sequence ID" value="KIP07603.1"/>
    <property type="molecule type" value="Genomic_DNA"/>
</dbReference>
<dbReference type="Proteomes" id="UP000053257">
    <property type="component" value="Unassembled WGS sequence"/>
</dbReference>
<dbReference type="HOGENOM" id="CLU_1548164_0_0_1"/>
<accession>A0A0C3PLZ3</accession>
<keyword evidence="2" id="KW-1185">Reference proteome</keyword>
<sequence length="173" mass="19459">MCLTPTSYRLVEFNPFKHPYGSHINIDTKQISVNCVLGVNMLDALHQSSLGIDGGETYFFRATGAKFMYRIDIPGYPVFRQQKYAMSAKRIPITIETAVRQVAQVMHAFIEQAARQVSTDGLMRFGPGCLELKDLYLVELRRFGATIQPVFAYIEPGAVFMDSGNVYVQYGSQ</sequence>
<dbReference type="AlphaFoldDB" id="A0A0C3PLZ3"/>
<evidence type="ECO:0000313" key="2">
    <source>
        <dbReference type="Proteomes" id="UP000053257"/>
    </source>
</evidence>
<proteinExistence type="predicted"/>
<organism evidence="1 2">
    <name type="scientific">Phlebiopsis gigantea (strain 11061_1 CR5-6)</name>
    <name type="common">White-rot fungus</name>
    <name type="synonym">Peniophora gigantea</name>
    <dbReference type="NCBI Taxonomy" id="745531"/>
    <lineage>
        <taxon>Eukaryota</taxon>
        <taxon>Fungi</taxon>
        <taxon>Dikarya</taxon>
        <taxon>Basidiomycota</taxon>
        <taxon>Agaricomycotina</taxon>
        <taxon>Agaricomycetes</taxon>
        <taxon>Polyporales</taxon>
        <taxon>Phanerochaetaceae</taxon>
        <taxon>Phlebiopsis</taxon>
    </lineage>
</organism>
<protein>
    <submittedName>
        <fullName evidence="1">Uncharacterized protein</fullName>
    </submittedName>
</protein>
<name>A0A0C3PLZ3_PHLG1</name>
<gene>
    <name evidence="1" type="ORF">PHLGIDRAFT_413528</name>
</gene>